<comment type="catalytic activity">
    <reaction evidence="6">
        <text>L-histidine(out) + L-arginine(in) = L-histidine(in) + L-arginine(out)</text>
        <dbReference type="Rhea" id="RHEA:71063"/>
        <dbReference type="ChEBI" id="CHEBI:32682"/>
        <dbReference type="ChEBI" id="CHEBI:57595"/>
    </reaction>
</comment>
<accession>A0AAV5QWF2</accession>
<dbReference type="FunFam" id="1.20.1280.290:FF:000009">
    <property type="entry name" value="PQ loop repeat family protein"/>
    <property type="match status" value="1"/>
</dbReference>
<feature type="compositionally biased region" description="Polar residues" evidence="7">
    <location>
        <begin position="136"/>
        <end position="146"/>
    </location>
</feature>
<feature type="transmembrane region" description="Helical" evidence="8">
    <location>
        <begin position="172"/>
        <end position="189"/>
    </location>
</feature>
<dbReference type="PANTHER" id="PTHR16201">
    <property type="entry name" value="SEVEN TRANSMEMBRANE PROTEIN 1-RELATED"/>
    <property type="match status" value="1"/>
</dbReference>
<evidence type="ECO:0000256" key="7">
    <source>
        <dbReference type="SAM" id="MobiDB-lite"/>
    </source>
</evidence>
<keyword evidence="10" id="KW-1185">Reference proteome</keyword>
<evidence type="ECO:0000256" key="4">
    <source>
        <dbReference type="ARBA" id="ARBA00023136"/>
    </source>
</evidence>
<dbReference type="GO" id="GO:0034486">
    <property type="term" value="P:vacuolar transmembrane transport"/>
    <property type="evidence" value="ECO:0007669"/>
    <property type="project" value="UniProtKB-ARBA"/>
</dbReference>
<evidence type="ECO:0000313" key="9">
    <source>
        <dbReference type="EMBL" id="GMM38443.1"/>
    </source>
</evidence>
<sequence length="320" mass="35227">MLSILDSVAPFVPPSDLRIALSGITGSVSFACWIVLLIPQLIEQWKLKSADGISLGTVLIWVTGDLANLVGAIWAGLLPPVILLAVWFLIIDGSLLTSYIYYTHIFPKRHKIIHTHHSEEATENTTLLATSENENAHGTQQTNGRKSSTKSRRDSLTSLAVASSHWSAFQKYVLPMAFVSMAGVVGYLLSSSPSAPPDGELPTLPNDELTFGAQFFGYFSALCYLGARIPQILYNYQRKSCHGLSLLFILFSTFGNLTYSLQILFYRSDADYVILNLPWLIGSLGAIVEDSAIYVQFIIYRDNAGNDDLVEAVEDVIQEV</sequence>
<name>A0AAV5QWF2_9ASCO</name>
<evidence type="ECO:0000256" key="6">
    <source>
        <dbReference type="ARBA" id="ARBA00050768"/>
    </source>
</evidence>
<keyword evidence="4 8" id="KW-0472">Membrane</keyword>
<dbReference type="RefSeq" id="XP_064855438.1">
    <property type="nucleotide sequence ID" value="XM_064999366.1"/>
</dbReference>
<comment type="subcellular location">
    <subcellularLocation>
        <location evidence="1">Membrane</location>
        <topology evidence="1">Multi-pass membrane protein</topology>
    </subcellularLocation>
</comment>
<feature type="transmembrane region" description="Helical" evidence="8">
    <location>
        <begin position="209"/>
        <end position="229"/>
    </location>
</feature>
<evidence type="ECO:0000256" key="2">
    <source>
        <dbReference type="ARBA" id="ARBA00022692"/>
    </source>
</evidence>
<dbReference type="InterPro" id="IPR051415">
    <property type="entry name" value="LAAT-1"/>
</dbReference>
<organism evidence="9 10">
    <name type="scientific">Saccharomycopsis crataegensis</name>
    <dbReference type="NCBI Taxonomy" id="43959"/>
    <lineage>
        <taxon>Eukaryota</taxon>
        <taxon>Fungi</taxon>
        <taxon>Dikarya</taxon>
        <taxon>Ascomycota</taxon>
        <taxon>Saccharomycotina</taxon>
        <taxon>Saccharomycetes</taxon>
        <taxon>Saccharomycopsidaceae</taxon>
        <taxon>Saccharomycopsis</taxon>
    </lineage>
</organism>
<comment type="similarity">
    <text evidence="5">Belongs to the laat-1 family.</text>
</comment>
<dbReference type="GO" id="GO:0015174">
    <property type="term" value="F:basic amino acid transmembrane transporter activity"/>
    <property type="evidence" value="ECO:0007669"/>
    <property type="project" value="UniProtKB-ARBA"/>
</dbReference>
<comment type="caution">
    <text evidence="9">The sequence shown here is derived from an EMBL/GenBank/DDBJ whole genome shotgun (WGS) entry which is preliminary data.</text>
</comment>
<dbReference type="Proteomes" id="UP001360560">
    <property type="component" value="Unassembled WGS sequence"/>
</dbReference>
<feature type="transmembrane region" description="Helical" evidence="8">
    <location>
        <begin position="241"/>
        <end position="265"/>
    </location>
</feature>
<dbReference type="FunFam" id="1.20.1280.290:FF:000012">
    <property type="entry name" value="Vacuolar membrane PQ loop repeat protein"/>
    <property type="match status" value="1"/>
</dbReference>
<gene>
    <name evidence="9" type="ORF">DASC09_057820</name>
</gene>
<dbReference type="SMART" id="SM00679">
    <property type="entry name" value="CTNS"/>
    <property type="match status" value="2"/>
</dbReference>
<feature type="region of interest" description="Disordered" evidence="7">
    <location>
        <begin position="131"/>
        <end position="152"/>
    </location>
</feature>
<evidence type="ECO:0000256" key="3">
    <source>
        <dbReference type="ARBA" id="ARBA00022989"/>
    </source>
</evidence>
<proteinExistence type="inferred from homology"/>
<dbReference type="Pfam" id="PF04193">
    <property type="entry name" value="PQ-loop"/>
    <property type="match status" value="2"/>
</dbReference>
<evidence type="ECO:0008006" key="11">
    <source>
        <dbReference type="Google" id="ProtNLM"/>
    </source>
</evidence>
<feature type="transmembrane region" description="Helical" evidence="8">
    <location>
        <begin position="81"/>
        <end position="102"/>
    </location>
</feature>
<keyword evidence="2 8" id="KW-0812">Transmembrane</keyword>
<protein>
    <recommendedName>
        <fullName evidence="11">Vacuolar membrane PQ loop repeat protein</fullName>
    </recommendedName>
</protein>
<evidence type="ECO:0000256" key="1">
    <source>
        <dbReference type="ARBA" id="ARBA00004141"/>
    </source>
</evidence>
<feature type="transmembrane region" description="Helical" evidence="8">
    <location>
        <begin position="53"/>
        <end position="75"/>
    </location>
</feature>
<feature type="transmembrane region" description="Helical" evidence="8">
    <location>
        <begin position="20"/>
        <end position="41"/>
    </location>
</feature>
<dbReference type="Gene3D" id="1.20.1280.290">
    <property type="match status" value="2"/>
</dbReference>
<dbReference type="PANTHER" id="PTHR16201:SF44">
    <property type="entry name" value="SEVEN TRANSMEMBRANE PROTEIN 1"/>
    <property type="match status" value="1"/>
</dbReference>
<evidence type="ECO:0000256" key="8">
    <source>
        <dbReference type="SAM" id="Phobius"/>
    </source>
</evidence>
<reference evidence="9 10" key="1">
    <citation type="journal article" date="2023" name="Elife">
        <title>Identification of key yeast species and microbe-microbe interactions impacting larval growth of Drosophila in the wild.</title>
        <authorList>
            <person name="Mure A."/>
            <person name="Sugiura Y."/>
            <person name="Maeda R."/>
            <person name="Honda K."/>
            <person name="Sakurai N."/>
            <person name="Takahashi Y."/>
            <person name="Watada M."/>
            <person name="Katoh T."/>
            <person name="Gotoh A."/>
            <person name="Gotoh Y."/>
            <person name="Taniguchi I."/>
            <person name="Nakamura K."/>
            <person name="Hayashi T."/>
            <person name="Katayama T."/>
            <person name="Uemura T."/>
            <person name="Hattori Y."/>
        </authorList>
    </citation>
    <scope>NUCLEOTIDE SEQUENCE [LARGE SCALE GENOMIC DNA]</scope>
    <source>
        <strain evidence="9 10">SC-9</strain>
    </source>
</reference>
<evidence type="ECO:0000313" key="10">
    <source>
        <dbReference type="Proteomes" id="UP001360560"/>
    </source>
</evidence>
<dbReference type="GO" id="GO:0098852">
    <property type="term" value="C:lytic vacuole membrane"/>
    <property type="evidence" value="ECO:0007669"/>
    <property type="project" value="UniProtKB-ARBA"/>
</dbReference>
<keyword evidence="3 8" id="KW-1133">Transmembrane helix</keyword>
<dbReference type="AlphaFoldDB" id="A0AAV5QWF2"/>
<dbReference type="GeneID" id="90076431"/>
<feature type="transmembrane region" description="Helical" evidence="8">
    <location>
        <begin position="277"/>
        <end position="299"/>
    </location>
</feature>
<dbReference type="EMBL" id="BTFZ01000020">
    <property type="protein sequence ID" value="GMM38443.1"/>
    <property type="molecule type" value="Genomic_DNA"/>
</dbReference>
<evidence type="ECO:0000256" key="5">
    <source>
        <dbReference type="ARBA" id="ARBA00038039"/>
    </source>
</evidence>
<dbReference type="InterPro" id="IPR006603">
    <property type="entry name" value="PQ-loop_rpt"/>
</dbReference>